<proteinExistence type="inferred from homology"/>
<dbReference type="InterPro" id="IPR003171">
    <property type="entry name" value="Mehydrof_redctse-like"/>
</dbReference>
<evidence type="ECO:0000313" key="12">
    <source>
        <dbReference type="WBParaSite" id="TMUE_1000002953.2"/>
    </source>
</evidence>
<dbReference type="AlphaFoldDB" id="A0A5S6Q6Z4"/>
<feature type="domain" description="MTHFR SAM-binding regulatory" evidence="9">
    <location>
        <begin position="324"/>
        <end position="617"/>
    </location>
</feature>
<evidence type="ECO:0000256" key="7">
    <source>
        <dbReference type="RuleBase" id="RU004254"/>
    </source>
</evidence>
<evidence type="ECO:0000313" key="11">
    <source>
        <dbReference type="WBParaSite" id="TMUE_1000002953.1"/>
    </source>
</evidence>
<comment type="cofactor">
    <cofactor evidence="1">
        <name>FAD</name>
        <dbReference type="ChEBI" id="CHEBI:57692"/>
    </cofactor>
</comment>
<evidence type="ECO:0000256" key="8">
    <source>
        <dbReference type="SAM" id="MobiDB-lite"/>
    </source>
</evidence>
<dbReference type="Pfam" id="PF21895">
    <property type="entry name" value="MTHFR_C"/>
    <property type="match status" value="1"/>
</dbReference>
<evidence type="ECO:0000256" key="2">
    <source>
        <dbReference type="ARBA" id="ARBA00004777"/>
    </source>
</evidence>
<dbReference type="SUPFAM" id="SSF51730">
    <property type="entry name" value="FAD-linked oxidoreductase"/>
    <property type="match status" value="1"/>
</dbReference>
<evidence type="ECO:0000256" key="5">
    <source>
        <dbReference type="ARBA" id="ARBA00022827"/>
    </source>
</evidence>
<dbReference type="STRING" id="70415.A0A5S6Q6Z4"/>
<dbReference type="PANTHER" id="PTHR45754">
    <property type="entry name" value="METHYLENETETRAHYDROFOLATE REDUCTASE"/>
    <property type="match status" value="1"/>
</dbReference>
<feature type="region of interest" description="Disordered" evidence="8">
    <location>
        <begin position="1"/>
        <end position="21"/>
    </location>
</feature>
<dbReference type="WBParaSite" id="TMUE_1000002953.2">
    <property type="protein sequence ID" value="TMUE_1000002953.2"/>
    <property type="gene ID" value="WBGene00294860"/>
</dbReference>
<keyword evidence="6" id="KW-0560">Oxidoreductase</keyword>
<dbReference type="CDD" id="cd00537">
    <property type="entry name" value="MTHFR"/>
    <property type="match status" value="1"/>
</dbReference>
<evidence type="ECO:0000256" key="3">
    <source>
        <dbReference type="ARBA" id="ARBA00006743"/>
    </source>
</evidence>
<evidence type="ECO:0000256" key="6">
    <source>
        <dbReference type="ARBA" id="ARBA00023002"/>
    </source>
</evidence>
<dbReference type="GO" id="GO:0035999">
    <property type="term" value="P:tetrahydrofolate interconversion"/>
    <property type="evidence" value="ECO:0007669"/>
    <property type="project" value="UniProtKB-UniPathway"/>
</dbReference>
<evidence type="ECO:0000256" key="1">
    <source>
        <dbReference type="ARBA" id="ARBA00001974"/>
    </source>
</evidence>
<dbReference type="GO" id="GO:0005829">
    <property type="term" value="C:cytosol"/>
    <property type="evidence" value="ECO:0007669"/>
    <property type="project" value="TreeGrafter"/>
</dbReference>
<dbReference type="UniPathway" id="UPA00193"/>
<protein>
    <submittedName>
        <fullName evidence="11 12">Methylenetetrahydrofolate reductase</fullName>
    </submittedName>
</protein>
<reference evidence="11" key="3">
    <citation type="submission" date="2019-12" db="UniProtKB">
        <authorList>
            <consortium name="WormBaseParasite"/>
        </authorList>
    </citation>
    <scope>IDENTIFICATION</scope>
</reference>
<dbReference type="WBParaSite" id="TMUE_1000002953.3">
    <property type="protein sequence ID" value="TMUE_1000002953.3"/>
    <property type="gene ID" value="WBGene00294860"/>
</dbReference>
<comment type="pathway">
    <text evidence="2 7">One-carbon metabolism; tetrahydrofolate interconversion.</text>
</comment>
<sequence>MEVPSCNSRLTDHAEDVEPRKPLRQRLRERINSGEVFFSLEFYPPHTEAGLKALYRSVEQFANAGPLFVDITWNLRSDPGSEKPTSTTSVAYHLLNTYLLDVVTHLTCLDSTTTQIESHIERIKNIGVRNIVALRGDKPENLSEPMMTYKHASQLVQLLRSNCGEYFTIAVAGYPLMHPESPSLEDDLKFLKQKVDEGADFIITQFFFNPSTYFTFVRRCRGIGIDVPIIPGILAIHSYDAIKKICKMSGIVLPDSIEALLEPVRDIPSLVKEIGVDIAVQLSLELLNDKQYPAPGLHFYTLNKLSPTEEILRQIGLWNTVPTRILPWRVNRTQIIRRTEAVRPIYWKNRPMAYICRTQRWTNFPSVTWNDKPNSEMSNLDDYKLFDPLQRISKVNLRKMRGDNLCSVEQVNKTFADMLFGENKDGVVQYFPWSERAVNGEALSIKEELLWCCSHGLLPINWQEAVNGVSSSDPLFGWGEPNGTIYQKGYIEFFADSPKADKILHTVRKYPRISYHLVSCNNSYEETNAPTSVTANVVTWGEFPDGKTVQPYVTQPQAFRQWTEEAFHQWSTWGDVYDATAGARHLLKTISASYILVSLVDNDYLNPCCLFDMLKEALGDRAEGSEMATNDFSKS</sequence>
<keyword evidence="5" id="KW-0274">FAD</keyword>
<accession>A0A5S6Q6Z4</accession>
<feature type="compositionally biased region" description="Basic and acidic residues" evidence="8">
    <location>
        <begin position="10"/>
        <end position="21"/>
    </location>
</feature>
<dbReference type="Pfam" id="PF02219">
    <property type="entry name" value="MTHFR"/>
    <property type="match status" value="1"/>
</dbReference>
<dbReference type="PANTHER" id="PTHR45754:SF3">
    <property type="entry name" value="METHYLENETETRAHYDROFOLATE REDUCTASE (NADPH)"/>
    <property type="match status" value="1"/>
</dbReference>
<dbReference type="GO" id="GO:0009086">
    <property type="term" value="P:methionine biosynthetic process"/>
    <property type="evidence" value="ECO:0007669"/>
    <property type="project" value="TreeGrafter"/>
</dbReference>
<evidence type="ECO:0000259" key="9">
    <source>
        <dbReference type="Pfam" id="PF21895"/>
    </source>
</evidence>
<reference evidence="10" key="2">
    <citation type="submission" date="2014-03" db="EMBL/GenBank/DDBJ databases">
        <title>The whipworm genome and dual-species transcriptomics of an intimate host-pathogen interaction.</title>
        <authorList>
            <person name="Foth B.J."/>
            <person name="Tsai I.J."/>
            <person name="Reid A.J."/>
            <person name="Bancroft A.J."/>
            <person name="Nichol S."/>
            <person name="Tracey A."/>
            <person name="Holroyd N."/>
            <person name="Cotton J.A."/>
            <person name="Stanley E.J."/>
            <person name="Zarowiecki M."/>
            <person name="Liu J.Z."/>
            <person name="Huckvale T."/>
            <person name="Cooper P.J."/>
            <person name="Grencis R.K."/>
            <person name="Berriman M."/>
        </authorList>
    </citation>
    <scope>NUCLEOTIDE SEQUENCE [LARGE SCALE GENOMIC DNA]</scope>
    <source>
        <strain evidence="10">Edinburgh</strain>
    </source>
</reference>
<dbReference type="GO" id="GO:0071949">
    <property type="term" value="F:FAD binding"/>
    <property type="evidence" value="ECO:0007669"/>
    <property type="project" value="TreeGrafter"/>
</dbReference>
<comment type="similarity">
    <text evidence="3">Belongs to the methylenetetrahydrofolate reductase family.</text>
</comment>
<dbReference type="InterPro" id="IPR029041">
    <property type="entry name" value="FAD-linked_oxidoreductase-like"/>
</dbReference>
<evidence type="ECO:0000313" key="10">
    <source>
        <dbReference type="Proteomes" id="UP000046395"/>
    </source>
</evidence>
<name>A0A5S6Q6Z4_TRIMR</name>
<organism evidence="10 11">
    <name type="scientific">Trichuris muris</name>
    <name type="common">Mouse whipworm</name>
    <dbReference type="NCBI Taxonomy" id="70415"/>
    <lineage>
        <taxon>Eukaryota</taxon>
        <taxon>Metazoa</taxon>
        <taxon>Ecdysozoa</taxon>
        <taxon>Nematoda</taxon>
        <taxon>Enoplea</taxon>
        <taxon>Dorylaimia</taxon>
        <taxon>Trichinellida</taxon>
        <taxon>Trichuridae</taxon>
        <taxon>Trichuris</taxon>
    </lineage>
</organism>
<dbReference type="InterPro" id="IPR053806">
    <property type="entry name" value="MTHFR_C"/>
</dbReference>
<dbReference type="Proteomes" id="UP000046395">
    <property type="component" value="Unassembled WGS sequence"/>
</dbReference>
<dbReference type="WBParaSite" id="TMUE_1000002953.1">
    <property type="protein sequence ID" value="TMUE_1000002953.1"/>
    <property type="gene ID" value="WBGene00294860"/>
</dbReference>
<keyword evidence="4" id="KW-0285">Flavoprotein</keyword>
<reference evidence="10" key="1">
    <citation type="submission" date="2013-11" db="EMBL/GenBank/DDBJ databases">
        <authorList>
            <person name="Aslett M."/>
        </authorList>
    </citation>
    <scope>NUCLEOTIDE SEQUENCE [LARGE SCALE GENOMIC DNA]</scope>
    <source>
        <strain evidence="10">Edinburgh</strain>
    </source>
</reference>
<keyword evidence="10" id="KW-1185">Reference proteome</keyword>
<evidence type="ECO:0000256" key="4">
    <source>
        <dbReference type="ARBA" id="ARBA00022630"/>
    </source>
</evidence>
<dbReference type="GO" id="GO:0004489">
    <property type="term" value="F:methylenetetrahydrofolate reductase [NAD(P)H] activity"/>
    <property type="evidence" value="ECO:0007669"/>
    <property type="project" value="InterPro"/>
</dbReference>
<dbReference type="Gene3D" id="3.20.20.220">
    <property type="match status" value="1"/>
</dbReference>